<dbReference type="Gene3D" id="3.30.70.3270">
    <property type="match status" value="1"/>
</dbReference>
<dbReference type="Proteomes" id="UP000094707">
    <property type="component" value="Chromosome I"/>
</dbReference>
<organism evidence="8 9">
    <name type="scientific">Methanobacterium congolense</name>
    <dbReference type="NCBI Taxonomy" id="118062"/>
    <lineage>
        <taxon>Archaea</taxon>
        <taxon>Methanobacteriati</taxon>
        <taxon>Methanobacteriota</taxon>
        <taxon>Methanomada group</taxon>
        <taxon>Methanobacteria</taxon>
        <taxon>Methanobacteriales</taxon>
        <taxon>Methanobacteriaceae</taxon>
        <taxon>Methanobacterium</taxon>
    </lineage>
</organism>
<dbReference type="RefSeq" id="WP_071905689.1">
    <property type="nucleotide sequence ID" value="NZ_LT607756.1"/>
</dbReference>
<reference evidence="8 9" key="1">
    <citation type="submission" date="2016-08" db="EMBL/GenBank/DDBJ databases">
        <authorList>
            <person name="Seilhamer J.J."/>
        </authorList>
    </citation>
    <scope>NUCLEOTIDE SEQUENCE [LARGE SCALE GENOMIC DNA]</scope>
    <source>
        <strain evidence="8">Buetzberg</strain>
    </source>
</reference>
<dbReference type="InterPro" id="IPR050572">
    <property type="entry name" value="Fe-S_Ferredoxin"/>
</dbReference>
<dbReference type="PANTHER" id="PTHR43687">
    <property type="entry name" value="ADENYLYLSULFATE REDUCTASE, BETA SUBUNIT"/>
    <property type="match status" value="1"/>
</dbReference>
<keyword evidence="5 6" id="KW-0411">Iron-sulfur</keyword>
<feature type="domain" description="4Fe-4S ferredoxin-type" evidence="7">
    <location>
        <begin position="33"/>
        <end position="63"/>
    </location>
</feature>
<evidence type="ECO:0000313" key="9">
    <source>
        <dbReference type="Proteomes" id="UP000094707"/>
    </source>
</evidence>
<dbReference type="OrthoDB" id="5583at2157"/>
<evidence type="ECO:0000256" key="2">
    <source>
        <dbReference type="ARBA" id="ARBA00022485"/>
    </source>
</evidence>
<dbReference type="PROSITE" id="PS51379">
    <property type="entry name" value="4FE4S_FER_2"/>
    <property type="match status" value="2"/>
</dbReference>
<accession>A0A1D3KZ50</accession>
<dbReference type="KEGG" id="mcub:MCBB_0009"/>
<dbReference type="STRING" id="118062.MCBB_0009"/>
<dbReference type="PANTHER" id="PTHR43687:SF1">
    <property type="entry name" value="FERREDOXIN III"/>
    <property type="match status" value="1"/>
</dbReference>
<protein>
    <recommendedName>
        <fullName evidence="6">Ferredoxin</fullName>
    </recommendedName>
</protein>
<dbReference type="AlphaFoldDB" id="A0A1D3KZ50"/>
<dbReference type="GeneID" id="30410875"/>
<keyword evidence="6" id="KW-0249">Electron transport</keyword>
<gene>
    <name evidence="8" type="ORF">MCBB_0009</name>
</gene>
<dbReference type="InterPro" id="IPR001080">
    <property type="entry name" value="3Fe4S_ferredoxin"/>
</dbReference>
<dbReference type="InterPro" id="IPR017900">
    <property type="entry name" value="4Fe4S_Fe_S_CS"/>
</dbReference>
<proteinExistence type="predicted"/>
<evidence type="ECO:0000259" key="7">
    <source>
        <dbReference type="PROSITE" id="PS51379"/>
    </source>
</evidence>
<feature type="domain" description="4Fe-4S ferredoxin-type" evidence="7">
    <location>
        <begin position="1"/>
        <end position="32"/>
    </location>
</feature>
<dbReference type="GO" id="GO:0016491">
    <property type="term" value="F:oxidoreductase activity"/>
    <property type="evidence" value="ECO:0007669"/>
    <property type="project" value="UniProtKB-ARBA"/>
</dbReference>
<keyword evidence="4 6" id="KW-0408">Iron</keyword>
<keyword evidence="9" id="KW-1185">Reference proteome</keyword>
<name>A0A1D3KZ50_9EURY</name>
<evidence type="ECO:0000313" key="8">
    <source>
        <dbReference type="EMBL" id="SCG84598.1"/>
    </source>
</evidence>
<dbReference type="SUPFAM" id="SSF54862">
    <property type="entry name" value="4Fe-4S ferredoxins"/>
    <property type="match status" value="1"/>
</dbReference>
<dbReference type="EMBL" id="LT607756">
    <property type="protein sequence ID" value="SCG84598.1"/>
    <property type="molecule type" value="Genomic_DNA"/>
</dbReference>
<dbReference type="InterPro" id="IPR017896">
    <property type="entry name" value="4Fe4S_Fe-S-bd"/>
</dbReference>
<comment type="cofactor">
    <cofactor evidence="1">
        <name>[4Fe-4S] cluster</name>
        <dbReference type="ChEBI" id="CHEBI:49883"/>
    </cofactor>
</comment>
<dbReference type="GO" id="GO:0009055">
    <property type="term" value="F:electron transfer activity"/>
    <property type="evidence" value="ECO:0007669"/>
    <property type="project" value="UniProtKB-UniRule"/>
</dbReference>
<dbReference type="Gene3D" id="3.30.70.20">
    <property type="match status" value="1"/>
</dbReference>
<comment type="function">
    <text evidence="6">Ferredoxins are iron-sulfur proteins that transfer electrons in a wide variety of metabolic reactions.</text>
</comment>
<dbReference type="PRINTS" id="PR00352">
    <property type="entry name" value="3FE4SFRDOXIN"/>
</dbReference>
<keyword evidence="3 6" id="KW-0479">Metal-binding</keyword>
<evidence type="ECO:0000256" key="1">
    <source>
        <dbReference type="ARBA" id="ARBA00001966"/>
    </source>
</evidence>
<evidence type="ECO:0000256" key="4">
    <source>
        <dbReference type="ARBA" id="ARBA00023004"/>
    </source>
</evidence>
<evidence type="ECO:0000256" key="5">
    <source>
        <dbReference type="ARBA" id="ARBA00023014"/>
    </source>
</evidence>
<keyword evidence="2" id="KW-0004">4Fe-4S</keyword>
<dbReference type="Pfam" id="PF00037">
    <property type="entry name" value="Fer4"/>
    <property type="match status" value="1"/>
</dbReference>
<dbReference type="GO" id="GO:0051539">
    <property type="term" value="F:4 iron, 4 sulfur cluster binding"/>
    <property type="evidence" value="ECO:0007669"/>
    <property type="project" value="UniProtKB-KW"/>
</dbReference>
<evidence type="ECO:0000256" key="3">
    <source>
        <dbReference type="ARBA" id="ARBA00022723"/>
    </source>
</evidence>
<sequence length="77" mass="8618">MKVVVDKDKCTGCGKCREMCPKGFKIWNIGPDKKAEASNLRFCHVCTICAGVCPTKAIQVIRDREEDEKEGTNEKNL</sequence>
<dbReference type="GO" id="GO:0005506">
    <property type="term" value="F:iron ion binding"/>
    <property type="evidence" value="ECO:0007669"/>
    <property type="project" value="UniProtKB-UniRule"/>
</dbReference>
<evidence type="ECO:0000256" key="6">
    <source>
        <dbReference type="RuleBase" id="RU368020"/>
    </source>
</evidence>
<keyword evidence="6" id="KW-0813">Transport</keyword>
<dbReference type="PROSITE" id="PS00198">
    <property type="entry name" value="4FE4S_FER_1"/>
    <property type="match status" value="2"/>
</dbReference>